<dbReference type="GO" id="GO:0005886">
    <property type="term" value="C:plasma membrane"/>
    <property type="evidence" value="ECO:0007669"/>
    <property type="project" value="UniProtKB-SubCell"/>
</dbReference>
<feature type="transmembrane region" description="Helical" evidence="6">
    <location>
        <begin position="40"/>
        <end position="58"/>
    </location>
</feature>
<comment type="subcellular location">
    <subcellularLocation>
        <location evidence="1">Cell membrane</location>
        <topology evidence="1">Multi-pass membrane protein</topology>
    </subcellularLocation>
</comment>
<evidence type="ECO:0000256" key="1">
    <source>
        <dbReference type="ARBA" id="ARBA00004651"/>
    </source>
</evidence>
<protein>
    <submittedName>
        <fullName evidence="7">Inner-membrane translocator</fullName>
    </submittedName>
</protein>
<dbReference type="PATRIC" id="fig|536227.13.peg.4805"/>
<dbReference type="KEGG" id="cck:Ccar_23265"/>
<dbReference type="GO" id="GO:0015658">
    <property type="term" value="F:branched-chain amino acid transmembrane transporter activity"/>
    <property type="evidence" value="ECO:0007669"/>
    <property type="project" value="InterPro"/>
</dbReference>
<comment type="caution">
    <text evidence="7">The sequence shown here is derived from an EMBL/GenBank/DDBJ whole genome shotgun (WGS) entry which is preliminary data.</text>
</comment>
<dbReference type="InterPro" id="IPR043428">
    <property type="entry name" value="LivM-like"/>
</dbReference>
<proteinExistence type="predicted"/>
<keyword evidence="5 6" id="KW-0472">Membrane</keyword>
<feature type="transmembrane region" description="Helical" evidence="6">
    <location>
        <begin position="6"/>
        <end position="28"/>
    </location>
</feature>
<feature type="transmembrane region" description="Helical" evidence="6">
    <location>
        <begin position="188"/>
        <end position="211"/>
    </location>
</feature>
<feature type="transmembrane region" description="Helical" evidence="6">
    <location>
        <begin position="223"/>
        <end position="247"/>
    </location>
</feature>
<gene>
    <name evidence="7" type="ORF">CcarbDRAFT_0303</name>
</gene>
<dbReference type="Pfam" id="PF02653">
    <property type="entry name" value="BPD_transp_2"/>
    <property type="match status" value="1"/>
</dbReference>
<keyword evidence="8" id="KW-1185">Reference proteome</keyword>
<evidence type="ECO:0000256" key="3">
    <source>
        <dbReference type="ARBA" id="ARBA00022692"/>
    </source>
</evidence>
<dbReference type="Proteomes" id="UP000004198">
    <property type="component" value="Unassembled WGS sequence"/>
</dbReference>
<evidence type="ECO:0000313" key="7">
    <source>
        <dbReference type="EMBL" id="EET89257.1"/>
    </source>
</evidence>
<dbReference type="EMBL" id="ACVI01000003">
    <property type="protein sequence ID" value="EET89257.1"/>
    <property type="molecule type" value="Genomic_DNA"/>
</dbReference>
<name>C6PND6_9CLOT</name>
<feature type="transmembrane region" description="Helical" evidence="6">
    <location>
        <begin position="64"/>
        <end position="84"/>
    </location>
</feature>
<dbReference type="PANTHER" id="PTHR30482">
    <property type="entry name" value="HIGH-AFFINITY BRANCHED-CHAIN AMINO ACID TRANSPORT SYSTEM PERMEASE"/>
    <property type="match status" value="1"/>
</dbReference>
<dbReference type="InterPro" id="IPR001851">
    <property type="entry name" value="ABC_transp_permease"/>
</dbReference>
<dbReference type="RefSeq" id="WP_007059188.1">
    <property type="nucleotide sequence ID" value="NZ_ACVI01000003.1"/>
</dbReference>
<keyword evidence="4 6" id="KW-1133">Transmembrane helix</keyword>
<evidence type="ECO:0000313" key="8">
    <source>
        <dbReference type="Proteomes" id="UP000004198"/>
    </source>
</evidence>
<dbReference type="CDD" id="cd06581">
    <property type="entry name" value="TM_PBP1_LivM_like"/>
    <property type="match status" value="1"/>
</dbReference>
<evidence type="ECO:0000256" key="4">
    <source>
        <dbReference type="ARBA" id="ARBA00022989"/>
    </source>
</evidence>
<evidence type="ECO:0000256" key="5">
    <source>
        <dbReference type="ARBA" id="ARBA00023136"/>
    </source>
</evidence>
<sequence length="303" mass="32808">MIILDIFNSYFINILVVAGIYVILTLGLNLTTGFAGQVSLGHAAFYAIGAYTAAILSVKFGCSIWITLPISALVTWIIGAILGLPSLRVKEDFLAVVTMGLGLIIQSLMLNLKITGGPMGIGNIKPVSILGHNFSMFNFFILELVIIVILTFTMNRMVNSRFGRALIAIREDETVADTLGINTTKYKVLAFAIGAMYAGIAGTLFAHYFTYVSPDSFGFTESSIILSMVVIGGLGSIKGSIIGAVILSIAPELLRGLKDYRILIYGLLMVIMMRYRPQGLFGENSILNISFKKKNKININKGA</sequence>
<evidence type="ECO:0000256" key="2">
    <source>
        <dbReference type="ARBA" id="ARBA00022475"/>
    </source>
</evidence>
<reference evidence="7 8" key="1">
    <citation type="submission" date="2009-06" db="EMBL/GenBank/DDBJ databases">
        <title>The draft genome of Clostridium carboxidivorans P7.</title>
        <authorList>
            <consortium name="US DOE Joint Genome Institute (JGI-PGF)"/>
            <person name="Lucas S."/>
            <person name="Copeland A."/>
            <person name="Lapidus A."/>
            <person name="Glavina del Rio T."/>
            <person name="Tice H."/>
            <person name="Bruce D."/>
            <person name="Goodwin L."/>
            <person name="Pitluck S."/>
            <person name="Larimer F."/>
            <person name="Land M.L."/>
            <person name="Hauser L."/>
            <person name="Hemme C.L."/>
        </authorList>
    </citation>
    <scope>NUCLEOTIDE SEQUENCE [LARGE SCALE GENOMIC DNA]</scope>
    <source>
        <strain evidence="7 8">P7</strain>
    </source>
</reference>
<feature type="transmembrane region" description="Helical" evidence="6">
    <location>
        <begin position="93"/>
        <end position="114"/>
    </location>
</feature>
<feature type="transmembrane region" description="Helical" evidence="6">
    <location>
        <begin position="134"/>
        <end position="154"/>
    </location>
</feature>
<accession>C6PND6</accession>
<dbReference type="eggNOG" id="COG4177">
    <property type="taxonomic scope" value="Bacteria"/>
</dbReference>
<dbReference type="STRING" id="536227.Ccar_23265"/>
<organism evidence="7 8">
    <name type="scientific">Clostridium carboxidivorans P7</name>
    <dbReference type="NCBI Taxonomy" id="536227"/>
    <lineage>
        <taxon>Bacteria</taxon>
        <taxon>Bacillati</taxon>
        <taxon>Bacillota</taxon>
        <taxon>Clostridia</taxon>
        <taxon>Eubacteriales</taxon>
        <taxon>Clostridiaceae</taxon>
        <taxon>Clostridium</taxon>
    </lineage>
</organism>
<feature type="transmembrane region" description="Helical" evidence="6">
    <location>
        <begin position="259"/>
        <end position="275"/>
    </location>
</feature>
<evidence type="ECO:0000256" key="6">
    <source>
        <dbReference type="SAM" id="Phobius"/>
    </source>
</evidence>
<dbReference type="PANTHER" id="PTHR30482:SF10">
    <property type="entry name" value="HIGH-AFFINITY BRANCHED-CHAIN AMINO ACID TRANSPORT PROTEIN BRAE"/>
    <property type="match status" value="1"/>
</dbReference>
<keyword evidence="2" id="KW-1003">Cell membrane</keyword>
<dbReference type="AlphaFoldDB" id="C6PND6"/>
<keyword evidence="3 6" id="KW-0812">Transmembrane</keyword>